<reference evidence="4 5" key="1">
    <citation type="journal article" date="2014" name="Proc. Natl. Acad. Sci. U.S.A.">
        <title>Trajectory and genomic determinants of fungal-pathogen speciation and host adaptation.</title>
        <authorList>
            <person name="Hu X."/>
            <person name="Xiao G."/>
            <person name="Zheng P."/>
            <person name="Shang Y."/>
            <person name="Su Y."/>
            <person name="Zhang X."/>
            <person name="Liu X."/>
            <person name="Zhan S."/>
            <person name="St Leger R.J."/>
            <person name="Wang C."/>
        </authorList>
    </citation>
    <scope>NUCLEOTIDE SEQUENCE [LARGE SCALE GENOMIC DNA]</scope>
    <source>
        <strain evidence="4 5">ARSEF 1941</strain>
    </source>
</reference>
<name>A0A0B2WQK6_METAS</name>
<dbReference type="GeneID" id="63740834"/>
<proteinExistence type="predicted"/>
<dbReference type="HOGENOM" id="CLU_031222_1_0_1"/>
<keyword evidence="5" id="KW-1185">Reference proteome</keyword>
<evidence type="ECO:0000256" key="2">
    <source>
        <dbReference type="SAM" id="Phobius"/>
    </source>
</evidence>
<keyword evidence="2" id="KW-1133">Transmembrane helix</keyword>
<keyword evidence="2" id="KW-0812">Transmembrane</keyword>
<feature type="compositionally biased region" description="Basic and acidic residues" evidence="1">
    <location>
        <begin position="308"/>
        <end position="319"/>
    </location>
</feature>
<evidence type="ECO:0000313" key="5">
    <source>
        <dbReference type="Proteomes" id="UP000030816"/>
    </source>
</evidence>
<feature type="compositionally biased region" description="Polar residues" evidence="1">
    <location>
        <begin position="276"/>
        <end position="292"/>
    </location>
</feature>
<gene>
    <name evidence="4" type="ORF">MAM_06379</name>
</gene>
<feature type="chain" id="PRO_5002096123" description="LPXTG-domain-containing protein" evidence="3">
    <location>
        <begin position="22"/>
        <end position="450"/>
    </location>
</feature>
<feature type="signal peptide" evidence="3">
    <location>
        <begin position="1"/>
        <end position="21"/>
    </location>
</feature>
<dbReference type="OrthoDB" id="5239590at2759"/>
<evidence type="ECO:0000313" key="4">
    <source>
        <dbReference type="EMBL" id="KHN95767.1"/>
    </source>
</evidence>
<feature type="region of interest" description="Disordered" evidence="1">
    <location>
        <begin position="269"/>
        <end position="324"/>
    </location>
</feature>
<dbReference type="EMBL" id="AZHE01000020">
    <property type="protein sequence ID" value="KHN95767.1"/>
    <property type="molecule type" value="Genomic_DNA"/>
</dbReference>
<dbReference type="AlphaFoldDB" id="A0A0B2WQK6"/>
<dbReference type="Proteomes" id="UP000030816">
    <property type="component" value="Unassembled WGS sequence"/>
</dbReference>
<protein>
    <recommendedName>
        <fullName evidence="6">LPXTG-domain-containing protein</fullName>
    </recommendedName>
</protein>
<feature type="compositionally biased region" description="Basic and acidic residues" evidence="1">
    <location>
        <begin position="396"/>
        <end position="408"/>
    </location>
</feature>
<keyword evidence="3" id="KW-0732">Signal</keyword>
<dbReference type="STRING" id="1081103.A0A0B2WQK6"/>
<feature type="region of interest" description="Disordered" evidence="1">
    <location>
        <begin position="349"/>
        <end position="450"/>
    </location>
</feature>
<organism evidence="4 5">
    <name type="scientific">Metarhizium album (strain ARSEF 1941)</name>
    <dbReference type="NCBI Taxonomy" id="1081103"/>
    <lineage>
        <taxon>Eukaryota</taxon>
        <taxon>Fungi</taxon>
        <taxon>Dikarya</taxon>
        <taxon>Ascomycota</taxon>
        <taxon>Pezizomycotina</taxon>
        <taxon>Sordariomycetes</taxon>
        <taxon>Hypocreomycetidae</taxon>
        <taxon>Hypocreales</taxon>
        <taxon>Clavicipitaceae</taxon>
        <taxon>Metarhizium</taxon>
    </lineage>
</organism>
<evidence type="ECO:0000256" key="1">
    <source>
        <dbReference type="SAM" id="MobiDB-lite"/>
    </source>
</evidence>
<dbReference type="RefSeq" id="XP_040676833.1">
    <property type="nucleotide sequence ID" value="XM_040825177.1"/>
</dbReference>
<sequence>MLLRPPSLPILPAALLPLVQSILVPSGSPCAANCGNILDKTSPEDLVCKQGSFSTDPTGQQFAGCVDCERSSAYHSGNDSDIQSMLYELARDNVRYALSYCVWGDAPTRNPEVTNTPCITTKACGPFKDAVQYRNLSSTARAYQYCDAWPSNDTPDFEGCTDCLNAEGRQYMANFVVALQAGCEQRPSAGLYIGLDGELFSTTAVEMTTPRPTASVGPDGLDHGPLSLGAKVGIAVGASVALLVTAGCCIVWKGKRRRRAYLRTLDTRVARGGWPSPNSQREMGQAPGSQSLRGHDDTPLSQRPLRGHGWDDAPSRGWDDSPVNANAEKPFTRYFSPYSSQYNSPISARDGLTMPWPRGAPPQDHHAGAASGGEGSSGPRGAVSDDKGTAGPEEAYEMHLVDSGESRSSKSQQRPMGRSEAPALNHAGDGNVPSCQAAPTGHHGTRGNVV</sequence>
<comment type="caution">
    <text evidence="4">The sequence shown here is derived from an EMBL/GenBank/DDBJ whole genome shotgun (WGS) entry which is preliminary data.</text>
</comment>
<evidence type="ECO:0000256" key="3">
    <source>
        <dbReference type="SAM" id="SignalP"/>
    </source>
</evidence>
<accession>A0A0B2WQK6</accession>
<evidence type="ECO:0008006" key="6">
    <source>
        <dbReference type="Google" id="ProtNLM"/>
    </source>
</evidence>
<feature type="transmembrane region" description="Helical" evidence="2">
    <location>
        <begin position="232"/>
        <end position="252"/>
    </location>
</feature>
<keyword evidence="2" id="KW-0472">Membrane</keyword>